<dbReference type="InterPro" id="IPR056924">
    <property type="entry name" value="SH3_Tf2-1"/>
</dbReference>
<protein>
    <recommendedName>
        <fullName evidence="1">Integrase catalytic domain-containing protein</fullName>
    </recommendedName>
</protein>
<evidence type="ECO:0000259" key="1">
    <source>
        <dbReference type="PROSITE" id="PS50994"/>
    </source>
</evidence>
<dbReference type="GO" id="GO:0003676">
    <property type="term" value="F:nucleic acid binding"/>
    <property type="evidence" value="ECO:0007669"/>
    <property type="project" value="InterPro"/>
</dbReference>
<dbReference type="EMBL" id="JARYMX010000001">
    <property type="protein sequence ID" value="KAJ9567113.1"/>
    <property type="molecule type" value="Genomic_DNA"/>
</dbReference>
<accession>A0AA38UC32</accession>
<reference evidence="2" key="1">
    <citation type="submission" date="2023-03" db="EMBL/GenBank/DDBJ databases">
        <title>Chromosome-scale reference genome and RAD-based genetic map of yellow starthistle (Centaurea solstitialis) reveal putative structural variation and QTLs associated with invader traits.</title>
        <authorList>
            <person name="Reatini B."/>
            <person name="Cang F.A."/>
            <person name="Jiang Q."/>
            <person name="Mckibben M.T.W."/>
            <person name="Barker M.S."/>
            <person name="Rieseberg L.H."/>
            <person name="Dlugosch K.M."/>
        </authorList>
    </citation>
    <scope>NUCLEOTIDE SEQUENCE</scope>
    <source>
        <strain evidence="2">CAN-66</strain>
        <tissue evidence="2">Leaf</tissue>
    </source>
</reference>
<proteinExistence type="predicted"/>
<dbReference type="AlphaFoldDB" id="A0AA38UC32"/>
<evidence type="ECO:0000313" key="2">
    <source>
        <dbReference type="EMBL" id="KAJ9567113.1"/>
    </source>
</evidence>
<organism evidence="2 3">
    <name type="scientific">Centaurea solstitialis</name>
    <name type="common">yellow star-thistle</name>
    <dbReference type="NCBI Taxonomy" id="347529"/>
    <lineage>
        <taxon>Eukaryota</taxon>
        <taxon>Viridiplantae</taxon>
        <taxon>Streptophyta</taxon>
        <taxon>Embryophyta</taxon>
        <taxon>Tracheophyta</taxon>
        <taxon>Spermatophyta</taxon>
        <taxon>Magnoliopsida</taxon>
        <taxon>eudicotyledons</taxon>
        <taxon>Gunneridae</taxon>
        <taxon>Pentapetalae</taxon>
        <taxon>asterids</taxon>
        <taxon>campanulids</taxon>
        <taxon>Asterales</taxon>
        <taxon>Asteraceae</taxon>
        <taxon>Carduoideae</taxon>
        <taxon>Cardueae</taxon>
        <taxon>Centaureinae</taxon>
        <taxon>Centaurea</taxon>
    </lineage>
</organism>
<dbReference type="InterPro" id="IPR036397">
    <property type="entry name" value="RNaseH_sf"/>
</dbReference>
<gene>
    <name evidence="2" type="ORF">OSB04_003079</name>
</gene>
<dbReference type="InterPro" id="IPR001584">
    <property type="entry name" value="Integrase_cat-core"/>
</dbReference>
<sequence>MGTRLDLSTLYQPQTNGQTEGTIQTLEDMLCARVMEFGGSWDNHLLLTEFSYNNSYHTNIQCAPYEALYGRKCRSQLSLLEVLLKVSPWKGLIRFGKKGKLSPRFVGPFVILERIEPVAYKLDLPPELSSIHDTFHVSNLKKCLSEETVVLPLEEIQIDEQLRTLEEPIEILDREIKQLRRSRIPIIKVRWNSRHGPESTWEREAFMKNKYPHLFIKDPCEFAFYTCGLGSTAEVVRGNALPMWFATTSESKPPTLNREELQQWKIRMINFLEGIHPRITEFLDNPPYIPVQLIPRVPATATTAEIPEFYQPKLQKDWDDEDKEMYSLAPKCKRLYGFAE</sequence>
<keyword evidence="3" id="KW-1185">Reference proteome</keyword>
<dbReference type="PANTHER" id="PTHR46148:SF59">
    <property type="entry name" value="NUCLEOTIDYLTRANSFERASE, RIBONUCLEASE H"/>
    <property type="match status" value="1"/>
</dbReference>
<dbReference type="PROSITE" id="PS50994">
    <property type="entry name" value="INTEGRASE"/>
    <property type="match status" value="1"/>
</dbReference>
<dbReference type="PANTHER" id="PTHR46148">
    <property type="entry name" value="CHROMO DOMAIN-CONTAINING PROTEIN"/>
    <property type="match status" value="1"/>
</dbReference>
<dbReference type="InterPro" id="IPR012337">
    <property type="entry name" value="RNaseH-like_sf"/>
</dbReference>
<dbReference type="SUPFAM" id="SSF53098">
    <property type="entry name" value="Ribonuclease H-like"/>
    <property type="match status" value="1"/>
</dbReference>
<dbReference type="Proteomes" id="UP001172457">
    <property type="component" value="Chromosome 1"/>
</dbReference>
<evidence type="ECO:0000313" key="3">
    <source>
        <dbReference type="Proteomes" id="UP001172457"/>
    </source>
</evidence>
<dbReference type="GO" id="GO:0015074">
    <property type="term" value="P:DNA integration"/>
    <property type="evidence" value="ECO:0007669"/>
    <property type="project" value="InterPro"/>
</dbReference>
<name>A0AA38UC32_9ASTR</name>
<dbReference type="Gene3D" id="3.30.420.10">
    <property type="entry name" value="Ribonuclease H-like superfamily/Ribonuclease H"/>
    <property type="match status" value="1"/>
</dbReference>
<feature type="domain" description="Integrase catalytic" evidence="1">
    <location>
        <begin position="1"/>
        <end position="72"/>
    </location>
</feature>
<dbReference type="Pfam" id="PF24626">
    <property type="entry name" value="SH3_Tf2-1"/>
    <property type="match status" value="1"/>
</dbReference>
<comment type="caution">
    <text evidence="2">The sequence shown here is derived from an EMBL/GenBank/DDBJ whole genome shotgun (WGS) entry which is preliminary data.</text>
</comment>